<evidence type="ECO:0000256" key="7">
    <source>
        <dbReference type="ARBA" id="ARBA00044064"/>
    </source>
</evidence>
<comment type="catalytic activity">
    <reaction evidence="9">
        <text>1,2-didecanoylglycerol + H2O = decanoylglycerol + decanoate + H(+)</text>
        <dbReference type="Rhea" id="RHEA:48596"/>
        <dbReference type="ChEBI" id="CHEBI:11152"/>
        <dbReference type="ChEBI" id="CHEBI:15377"/>
        <dbReference type="ChEBI" id="CHEBI:15378"/>
        <dbReference type="ChEBI" id="CHEBI:27689"/>
        <dbReference type="ChEBI" id="CHEBI:90605"/>
    </reaction>
</comment>
<evidence type="ECO:0000256" key="6">
    <source>
        <dbReference type="ARBA" id="ARBA00043742"/>
    </source>
</evidence>
<evidence type="ECO:0000256" key="9">
    <source>
        <dbReference type="ARBA" id="ARBA00048504"/>
    </source>
</evidence>
<evidence type="ECO:0000313" key="14">
    <source>
        <dbReference type="Proteomes" id="UP000735302"/>
    </source>
</evidence>
<dbReference type="Pfam" id="PF00561">
    <property type="entry name" value="Abhydrolase_1"/>
    <property type="match status" value="1"/>
</dbReference>
<dbReference type="InterPro" id="IPR000073">
    <property type="entry name" value="AB_hydrolase_1"/>
</dbReference>
<comment type="caution">
    <text evidence="13">The sequence shown here is derived from an EMBL/GenBank/DDBJ whole genome shotgun (WGS) entry which is preliminary data.</text>
</comment>
<comment type="catalytic activity">
    <reaction evidence="8">
        <text>1-octadecanoyl-2-(4Z,7Z,10Z,13Z,16Z,19Z-docosahexaenoyl)-sn-glycerol + H2O = 2-(4Z,7Z,10Z,13Z,16Z,19Z-docosahexaenoyl)-glycerol + octadecanoate + H(+)</text>
        <dbReference type="Rhea" id="RHEA:77107"/>
        <dbReference type="ChEBI" id="CHEBI:15377"/>
        <dbReference type="ChEBI" id="CHEBI:15378"/>
        <dbReference type="ChEBI" id="CHEBI:25629"/>
        <dbReference type="ChEBI" id="CHEBI:77129"/>
        <dbReference type="ChEBI" id="CHEBI:186738"/>
    </reaction>
</comment>
<comment type="catalytic activity">
    <reaction evidence="6">
        <text>a 1,3-diacyl-sn-glycerol + H2O = a 1-acyl-sn-glycerol + a fatty acid + H(+)</text>
        <dbReference type="Rhea" id="RHEA:38503"/>
        <dbReference type="ChEBI" id="CHEBI:15377"/>
        <dbReference type="ChEBI" id="CHEBI:15378"/>
        <dbReference type="ChEBI" id="CHEBI:28868"/>
        <dbReference type="ChEBI" id="CHEBI:64683"/>
        <dbReference type="ChEBI" id="CHEBI:77272"/>
    </reaction>
</comment>
<dbReference type="GO" id="GO:0005739">
    <property type="term" value="C:mitochondrion"/>
    <property type="evidence" value="ECO:0007669"/>
    <property type="project" value="TreeGrafter"/>
</dbReference>
<comment type="catalytic activity">
    <reaction evidence="11">
        <text>1-octadecanoyl-2-(5Z,8Z,11Z,14Z-eicosatetraenoyl)-sn-glycerol + H2O = 2-(5Z,8Z,11Z,14Z-eicosatetraenoyl)-glycerol + octadecanoate + H(+)</text>
        <dbReference type="Rhea" id="RHEA:38507"/>
        <dbReference type="ChEBI" id="CHEBI:15377"/>
        <dbReference type="ChEBI" id="CHEBI:15378"/>
        <dbReference type="ChEBI" id="CHEBI:25629"/>
        <dbReference type="ChEBI" id="CHEBI:52392"/>
        <dbReference type="ChEBI" id="CHEBI:75728"/>
    </reaction>
</comment>
<reference evidence="13 14" key="1">
    <citation type="journal article" date="2021" name="Elife">
        <title>Chloroplast acquisition without the gene transfer in kleptoplastic sea slugs, Plakobranchus ocellatus.</title>
        <authorList>
            <person name="Maeda T."/>
            <person name="Takahashi S."/>
            <person name="Yoshida T."/>
            <person name="Shimamura S."/>
            <person name="Takaki Y."/>
            <person name="Nagai Y."/>
            <person name="Toyoda A."/>
            <person name="Suzuki Y."/>
            <person name="Arimoto A."/>
            <person name="Ishii H."/>
            <person name="Satoh N."/>
            <person name="Nishiyama T."/>
            <person name="Hasebe M."/>
            <person name="Maruyama T."/>
            <person name="Minagawa J."/>
            <person name="Obokata J."/>
            <person name="Shigenobu S."/>
        </authorList>
    </citation>
    <scope>NUCLEOTIDE SEQUENCE [LARGE SCALE GENOMIC DNA]</scope>
</reference>
<feature type="domain" description="AB hydrolase-1" evidence="12">
    <location>
        <begin position="70"/>
        <end position="306"/>
    </location>
</feature>
<dbReference type="InterPro" id="IPR029058">
    <property type="entry name" value="AB_hydrolase_fold"/>
</dbReference>
<evidence type="ECO:0000256" key="11">
    <source>
        <dbReference type="ARBA" id="ARBA00048919"/>
    </source>
</evidence>
<evidence type="ECO:0000256" key="4">
    <source>
        <dbReference type="ARBA" id="ARBA00042703"/>
    </source>
</evidence>
<dbReference type="EMBL" id="BLXT01003199">
    <property type="protein sequence ID" value="GFO01190.1"/>
    <property type="molecule type" value="Genomic_DNA"/>
</dbReference>
<dbReference type="InterPro" id="IPR000639">
    <property type="entry name" value="Epox_hydrolase-like"/>
</dbReference>
<dbReference type="PANTHER" id="PTHR46118">
    <property type="entry name" value="PROTEIN ABHD11"/>
    <property type="match status" value="1"/>
</dbReference>
<evidence type="ECO:0000256" key="10">
    <source>
        <dbReference type="ARBA" id="ARBA00048513"/>
    </source>
</evidence>
<dbReference type="AlphaFoldDB" id="A0AAV4A199"/>
<evidence type="ECO:0000256" key="3">
    <source>
        <dbReference type="ARBA" id="ARBA00026104"/>
    </source>
</evidence>
<comment type="catalytic activity">
    <reaction evidence="5">
        <text>a 1,2-diacyl-sn-glycerol + H2O = a 2-acylglycerol + a fatty acid + H(+)</text>
        <dbReference type="Rhea" id="RHEA:33275"/>
        <dbReference type="ChEBI" id="CHEBI:15377"/>
        <dbReference type="ChEBI" id="CHEBI:15378"/>
        <dbReference type="ChEBI" id="CHEBI:17389"/>
        <dbReference type="ChEBI" id="CHEBI:17815"/>
        <dbReference type="ChEBI" id="CHEBI:28868"/>
        <dbReference type="EC" id="3.1.1.116"/>
    </reaction>
</comment>
<sequence>MCGELQAYFSIFFIIYIREHVSSKCTTVLQYHVMTQPADPHNFLEGEGDIELSYTTYPDHDHAVDPRKTPLIFAHGLFGGKGNLHSVSKHLSNEGRKVITYDARNHGDSQHSSDFNFSCMADDLSDLIDDLRLIQPFVMGHSMGGKTAMMFALTKPEKLKALIVGDVTPSKSPGGEALLSYAQAMKAVEISKDANLSLARRQAKLQLAPTVPDKNLLNFLLTNLKQAEDGQVRWRNNLDAFINNFDDIMDFLPPEGATFTKPTLFVFGEKSQHYSPQGVEKVKTLFPQAEIVSIKDAGHFVHAEKPLEFVKVVQDFCDGLDASG</sequence>
<evidence type="ECO:0000256" key="5">
    <source>
        <dbReference type="ARBA" id="ARBA00043667"/>
    </source>
</evidence>
<evidence type="ECO:0000259" key="12">
    <source>
        <dbReference type="Pfam" id="PF00561"/>
    </source>
</evidence>
<dbReference type="SUPFAM" id="SSF53474">
    <property type="entry name" value="alpha/beta-Hydrolases"/>
    <property type="match status" value="1"/>
</dbReference>
<accession>A0AAV4A199</accession>
<name>A0AAV4A199_9GAST</name>
<proteinExistence type="inferred from homology"/>
<evidence type="ECO:0000256" key="8">
    <source>
        <dbReference type="ARBA" id="ARBA00048283"/>
    </source>
</evidence>
<dbReference type="Gene3D" id="3.40.50.1820">
    <property type="entry name" value="alpha/beta hydrolase"/>
    <property type="match status" value="1"/>
</dbReference>
<keyword evidence="14" id="KW-1185">Reference proteome</keyword>
<dbReference type="PRINTS" id="PR00111">
    <property type="entry name" value="ABHYDROLASE"/>
</dbReference>
<dbReference type="PRINTS" id="PR00412">
    <property type="entry name" value="EPOXHYDRLASE"/>
</dbReference>
<protein>
    <recommendedName>
        <fullName evidence="7">sn-1-specific diacylglycerol lipase ABHD11</fullName>
        <ecNumber evidence="3">3.1.1.116</ecNumber>
    </recommendedName>
    <alternativeName>
        <fullName evidence="4">Alpha/beta hydrolase domain-containing protein 11</fullName>
    </alternativeName>
</protein>
<dbReference type="Proteomes" id="UP000735302">
    <property type="component" value="Unassembled WGS sequence"/>
</dbReference>
<keyword evidence="2" id="KW-0378">Hydrolase</keyword>
<dbReference type="EC" id="3.1.1.116" evidence="3"/>
<evidence type="ECO:0000256" key="1">
    <source>
        <dbReference type="ARBA" id="ARBA00008645"/>
    </source>
</evidence>
<evidence type="ECO:0000256" key="2">
    <source>
        <dbReference type="ARBA" id="ARBA00022801"/>
    </source>
</evidence>
<dbReference type="PANTHER" id="PTHR46118:SF4">
    <property type="entry name" value="PROTEIN ABHD11"/>
    <property type="match status" value="1"/>
</dbReference>
<gene>
    <name evidence="13" type="ORF">PoB_002769500</name>
</gene>
<evidence type="ECO:0000313" key="13">
    <source>
        <dbReference type="EMBL" id="GFO01190.1"/>
    </source>
</evidence>
<comment type="similarity">
    <text evidence="1">Belongs to the AB hydrolase superfamily.</text>
</comment>
<organism evidence="13 14">
    <name type="scientific">Plakobranchus ocellatus</name>
    <dbReference type="NCBI Taxonomy" id="259542"/>
    <lineage>
        <taxon>Eukaryota</taxon>
        <taxon>Metazoa</taxon>
        <taxon>Spiralia</taxon>
        <taxon>Lophotrochozoa</taxon>
        <taxon>Mollusca</taxon>
        <taxon>Gastropoda</taxon>
        <taxon>Heterobranchia</taxon>
        <taxon>Euthyneura</taxon>
        <taxon>Panpulmonata</taxon>
        <taxon>Sacoglossa</taxon>
        <taxon>Placobranchoidea</taxon>
        <taxon>Plakobranchidae</taxon>
        <taxon>Plakobranchus</taxon>
    </lineage>
</organism>
<comment type="catalytic activity">
    <reaction evidence="10">
        <text>1-octadecanoyl-2-(9Z-octadecenoyl)-sn-glycerol + H2O = 2-(9Z-octadecenoyl)-glycerol + octadecanoate + H(+)</text>
        <dbReference type="Rhea" id="RHEA:77103"/>
        <dbReference type="ChEBI" id="CHEBI:15377"/>
        <dbReference type="ChEBI" id="CHEBI:15378"/>
        <dbReference type="ChEBI" id="CHEBI:25629"/>
        <dbReference type="ChEBI" id="CHEBI:73990"/>
        <dbReference type="ChEBI" id="CHEBI:75468"/>
    </reaction>
</comment>
<dbReference type="GO" id="GO:0052689">
    <property type="term" value="F:carboxylic ester hydrolase activity"/>
    <property type="evidence" value="ECO:0007669"/>
    <property type="project" value="TreeGrafter"/>
</dbReference>